<name>A0A182UZN9_ANOME</name>
<evidence type="ECO:0000313" key="3">
    <source>
        <dbReference type="Proteomes" id="UP000075903"/>
    </source>
</evidence>
<reference evidence="2" key="1">
    <citation type="submission" date="2020-05" db="UniProtKB">
        <authorList>
            <consortium name="EnsemblMetazoa"/>
        </authorList>
    </citation>
    <scope>IDENTIFICATION</scope>
    <source>
        <strain evidence="2">MAF</strain>
    </source>
</reference>
<dbReference type="Proteomes" id="UP000075903">
    <property type="component" value="Unassembled WGS sequence"/>
</dbReference>
<dbReference type="EnsemblMetazoa" id="AMEM006404-RA">
    <property type="protein sequence ID" value="AMEM006404-PA"/>
    <property type="gene ID" value="AMEM006404"/>
</dbReference>
<protein>
    <submittedName>
        <fullName evidence="2">Uncharacterized protein</fullName>
    </submittedName>
</protein>
<dbReference type="VEuPathDB" id="VectorBase:AMEM006404"/>
<evidence type="ECO:0000256" key="1">
    <source>
        <dbReference type="SAM" id="SignalP"/>
    </source>
</evidence>
<dbReference type="AlphaFoldDB" id="A0A182UZN9"/>
<keyword evidence="3" id="KW-1185">Reference proteome</keyword>
<feature type="signal peptide" evidence="1">
    <location>
        <begin position="1"/>
        <end position="34"/>
    </location>
</feature>
<evidence type="ECO:0000313" key="2">
    <source>
        <dbReference type="EnsemblMetazoa" id="AMEM006404-PA"/>
    </source>
</evidence>
<sequence length="546" mass="53515">MAHPAHHTPEQNTSIAMLWKKAFLLCALLVSAQAAPQLSLLGTVTNSFLGLLNNVATSLISGTSGTLSGSLNIGSIGVAGSGTISTNLPILNLVNNVVSSTLNALNTAVTNIGTAAGTLLTNTLSTITNTLNSLLGGVTTNLNTIGSGLSGAPTAANGQIVVNALNNVATAVNSAVSAASSVFGNSTVAAALGNLTSTLNADLATAIQAINNATANPGTATTLLGALGPNGISSIATFLGDAANVLYTTANIPLQLSAAAQVSGALAANAAVPYTAAGIAAVNATVNAALNNANNVLNSAIGSFNNIIANVAPATNAALTQGITNINNALTSLNSVLNLFAGQTKASVTAAANTAISNLTSLVSTLQSSLAVLNTVTLNAVASANASISGNASAVIGPIVANLASTNATIVNCSQTYLPLAVRTDVFYTTALGGCVVDATNVVNILVGNTIAVVNSAVTRVRTSTASVSVCIASLFPSTLCQTATVPNAPAYITNVALDVANIKTGEVVDVANTANDVATCTSSTANAAAADFAAIAAAYNQCIGA</sequence>
<proteinExistence type="predicted"/>
<accession>A0A182UZN9</accession>
<organism evidence="2 3">
    <name type="scientific">Anopheles merus</name>
    <name type="common">Mosquito</name>
    <dbReference type="NCBI Taxonomy" id="30066"/>
    <lineage>
        <taxon>Eukaryota</taxon>
        <taxon>Metazoa</taxon>
        <taxon>Ecdysozoa</taxon>
        <taxon>Arthropoda</taxon>
        <taxon>Hexapoda</taxon>
        <taxon>Insecta</taxon>
        <taxon>Pterygota</taxon>
        <taxon>Neoptera</taxon>
        <taxon>Endopterygota</taxon>
        <taxon>Diptera</taxon>
        <taxon>Nematocera</taxon>
        <taxon>Culicoidea</taxon>
        <taxon>Culicidae</taxon>
        <taxon>Anophelinae</taxon>
        <taxon>Anopheles</taxon>
    </lineage>
</organism>
<feature type="chain" id="PRO_5046099322" evidence="1">
    <location>
        <begin position="35"/>
        <end position="546"/>
    </location>
</feature>
<keyword evidence="1" id="KW-0732">Signal</keyword>
<dbReference type="VEuPathDB" id="VectorBase:AMEM21_015684"/>